<organism evidence="1 2">
    <name type="scientific">Dentipellis fragilis</name>
    <dbReference type="NCBI Taxonomy" id="205917"/>
    <lineage>
        <taxon>Eukaryota</taxon>
        <taxon>Fungi</taxon>
        <taxon>Dikarya</taxon>
        <taxon>Basidiomycota</taxon>
        <taxon>Agaricomycotina</taxon>
        <taxon>Agaricomycetes</taxon>
        <taxon>Russulales</taxon>
        <taxon>Hericiaceae</taxon>
        <taxon>Dentipellis</taxon>
    </lineage>
</organism>
<dbReference type="EMBL" id="SEOQ01000080">
    <property type="protein sequence ID" value="TFY70828.1"/>
    <property type="molecule type" value="Genomic_DNA"/>
</dbReference>
<evidence type="ECO:0000313" key="2">
    <source>
        <dbReference type="Proteomes" id="UP000298327"/>
    </source>
</evidence>
<accession>A0A4Y9ZAJ3</accession>
<keyword evidence="2" id="KW-1185">Reference proteome</keyword>
<name>A0A4Y9ZAJ3_9AGAM</name>
<dbReference type="STRING" id="205917.A0A4Y9ZAJ3"/>
<dbReference type="InterPro" id="IPR032675">
    <property type="entry name" value="LRR_dom_sf"/>
</dbReference>
<dbReference type="AlphaFoldDB" id="A0A4Y9ZAJ3"/>
<dbReference type="Gene3D" id="3.80.10.10">
    <property type="entry name" value="Ribonuclease Inhibitor"/>
    <property type="match status" value="1"/>
</dbReference>
<comment type="caution">
    <text evidence="1">The sequence shown here is derived from an EMBL/GenBank/DDBJ whole genome shotgun (WGS) entry which is preliminary data.</text>
</comment>
<proteinExistence type="predicted"/>
<dbReference type="Proteomes" id="UP000298327">
    <property type="component" value="Unassembled WGS sequence"/>
</dbReference>
<protein>
    <submittedName>
        <fullName evidence="1">Uncharacterized protein</fullName>
    </submittedName>
</protein>
<dbReference type="OrthoDB" id="2777543at2759"/>
<evidence type="ECO:0000313" key="1">
    <source>
        <dbReference type="EMBL" id="TFY70828.1"/>
    </source>
</evidence>
<sequence length="555" mass="62495">MSSRASSTPSSSSPAARLPVELLCYVFLEYRDFESVRALDRQKREDIPIWVPGVLHVCRAWRSAALSCASLWTELNFINPEWTSKFLQLSRELPLDVYADFSPPPYRMRRPGSSSSTTSANKAMAHLQRIRQLAIRANDKIDVHRILMEYAEKPALLLETLVLDCTMYSMSMVEDFATELFAGQTPALRVLRVRNASFQPKMTSNILHGLTHLEMTGAFSWRWFGKTRDMLDMLETSPRLESLKLEYSIPSNKPSPNQVPTTPLDPSYTIAMPSLRKLDIHDYYDGVCRLIGHLTLPPSHSMHLTLTFENHVDPAGRARVASLASQIHMDPEYAVQSLWVDVRSSRISFAGGHSSEPSGRGCSENVLKLTMDCPSRTWNVDELFTSTVQALPIDGTRSLDVHLRQPMEQYVWQTLFRSVPFVTNAQISGMETTHEFLQALGANPALEQGPEGQISNALDASPHNLVHLERVSLMGIAVDEEWCELLVEAILARRRLGGSKLRRLHIETAADKRIRCATEFERLEDAVSLVTSSFANGPRMDMEISVPLSGDIWDW</sequence>
<gene>
    <name evidence="1" type="ORF">EVG20_g2176</name>
</gene>
<reference evidence="1 2" key="1">
    <citation type="submission" date="2019-02" db="EMBL/GenBank/DDBJ databases">
        <title>Genome sequencing of the rare red list fungi Dentipellis fragilis.</title>
        <authorList>
            <person name="Buettner E."/>
            <person name="Kellner H."/>
        </authorList>
    </citation>
    <scope>NUCLEOTIDE SEQUENCE [LARGE SCALE GENOMIC DNA]</scope>
    <source>
        <strain evidence="1 2">DSM 105465</strain>
    </source>
</reference>